<dbReference type="InterPro" id="IPR039859">
    <property type="entry name" value="PFA4/ZDH16/20/ERF2-like"/>
</dbReference>
<evidence type="ECO:0000256" key="10">
    <source>
        <dbReference type="RuleBase" id="RU079119"/>
    </source>
</evidence>
<reference evidence="12 13" key="1">
    <citation type="submission" date="2016-11" db="EMBL/GenBank/DDBJ databases">
        <title>The macronuclear genome of Stentor coeruleus: a giant cell with tiny introns.</title>
        <authorList>
            <person name="Slabodnick M."/>
            <person name="Ruby J.G."/>
            <person name="Reiff S.B."/>
            <person name="Swart E.C."/>
            <person name="Gosai S."/>
            <person name="Prabakaran S."/>
            <person name="Witkowska E."/>
            <person name="Larue G.E."/>
            <person name="Fisher S."/>
            <person name="Freeman R.M."/>
            <person name="Gunawardena J."/>
            <person name="Chu W."/>
            <person name="Stover N.A."/>
            <person name="Gregory B.D."/>
            <person name="Nowacki M."/>
            <person name="Derisi J."/>
            <person name="Roy S.W."/>
            <person name="Marshall W.F."/>
            <person name="Sood P."/>
        </authorList>
    </citation>
    <scope>NUCLEOTIDE SEQUENCE [LARGE SCALE GENOMIC DNA]</scope>
    <source>
        <strain evidence="12">WM001</strain>
    </source>
</reference>
<keyword evidence="9 10" id="KW-0012">Acyltransferase</keyword>
<comment type="subcellular location">
    <subcellularLocation>
        <location evidence="1">Endomembrane system</location>
        <topology evidence="1">Multi-pass membrane protein</topology>
    </subcellularLocation>
</comment>
<dbReference type="EC" id="2.3.1.225" evidence="10"/>
<evidence type="ECO:0000256" key="9">
    <source>
        <dbReference type="ARBA" id="ARBA00023315"/>
    </source>
</evidence>
<comment type="catalytic activity">
    <reaction evidence="10">
        <text>L-cysteinyl-[protein] + hexadecanoyl-CoA = S-hexadecanoyl-L-cysteinyl-[protein] + CoA</text>
        <dbReference type="Rhea" id="RHEA:36683"/>
        <dbReference type="Rhea" id="RHEA-COMP:10131"/>
        <dbReference type="Rhea" id="RHEA-COMP:11032"/>
        <dbReference type="ChEBI" id="CHEBI:29950"/>
        <dbReference type="ChEBI" id="CHEBI:57287"/>
        <dbReference type="ChEBI" id="CHEBI:57379"/>
        <dbReference type="ChEBI" id="CHEBI:74151"/>
        <dbReference type="EC" id="2.3.1.225"/>
    </reaction>
</comment>
<keyword evidence="4 10" id="KW-0812">Transmembrane</keyword>
<dbReference type="OrthoDB" id="331948at2759"/>
<evidence type="ECO:0000256" key="7">
    <source>
        <dbReference type="ARBA" id="ARBA00023139"/>
    </source>
</evidence>
<dbReference type="GO" id="GO:0006612">
    <property type="term" value="P:protein targeting to membrane"/>
    <property type="evidence" value="ECO:0007669"/>
    <property type="project" value="TreeGrafter"/>
</dbReference>
<dbReference type="GO" id="GO:0005783">
    <property type="term" value="C:endoplasmic reticulum"/>
    <property type="evidence" value="ECO:0007669"/>
    <property type="project" value="TreeGrafter"/>
</dbReference>
<dbReference type="PROSITE" id="PS50216">
    <property type="entry name" value="DHHC"/>
    <property type="match status" value="1"/>
</dbReference>
<dbReference type="GO" id="GO:0019706">
    <property type="term" value="F:protein-cysteine S-palmitoyltransferase activity"/>
    <property type="evidence" value="ECO:0007669"/>
    <property type="project" value="UniProtKB-EC"/>
</dbReference>
<evidence type="ECO:0000256" key="8">
    <source>
        <dbReference type="ARBA" id="ARBA00023288"/>
    </source>
</evidence>
<evidence type="ECO:0000313" key="13">
    <source>
        <dbReference type="Proteomes" id="UP000187209"/>
    </source>
</evidence>
<dbReference type="GO" id="GO:0005794">
    <property type="term" value="C:Golgi apparatus"/>
    <property type="evidence" value="ECO:0007669"/>
    <property type="project" value="TreeGrafter"/>
</dbReference>
<dbReference type="AlphaFoldDB" id="A0A1R2BXM8"/>
<feature type="transmembrane region" description="Helical" evidence="10">
    <location>
        <begin position="222"/>
        <end position="240"/>
    </location>
</feature>
<feature type="domain" description="Palmitoyltransferase DHHC" evidence="11">
    <location>
        <begin position="176"/>
        <end position="299"/>
    </location>
</feature>
<dbReference type="Proteomes" id="UP000187209">
    <property type="component" value="Unassembled WGS sequence"/>
</dbReference>
<evidence type="ECO:0000256" key="3">
    <source>
        <dbReference type="ARBA" id="ARBA00022679"/>
    </source>
</evidence>
<evidence type="ECO:0000256" key="2">
    <source>
        <dbReference type="ARBA" id="ARBA00008574"/>
    </source>
</evidence>
<protein>
    <recommendedName>
        <fullName evidence="10">Palmitoyltransferase</fullName>
        <ecNumber evidence="10">2.3.1.225</ecNumber>
    </recommendedName>
</protein>
<dbReference type="EMBL" id="MPUH01000376">
    <property type="protein sequence ID" value="OMJ81550.1"/>
    <property type="molecule type" value="Genomic_DNA"/>
</dbReference>
<evidence type="ECO:0000256" key="5">
    <source>
        <dbReference type="ARBA" id="ARBA00022989"/>
    </source>
</evidence>
<evidence type="ECO:0000259" key="11">
    <source>
        <dbReference type="Pfam" id="PF01529"/>
    </source>
</evidence>
<comment type="domain">
    <text evidence="10">The DHHC domain is required for palmitoyltransferase activity.</text>
</comment>
<dbReference type="InterPro" id="IPR001594">
    <property type="entry name" value="Palmitoyltrfase_DHHC"/>
</dbReference>
<sequence>MSNKRIFWVFWVIAGISISLYFWLAISDPGRIKDPIPGSRIKSENPLHHQQSSLGSVLTAASGLNRGQSPNPNDKTSEISKSLPHIPQIHHCITERLNQNESSSNSVSINLDIIPDDVSLSLDVRQISEESHLASQKSNEASHSAGLSQEPQVPLDEVKVFSENQSQIQSQNDEKYDSLYCTVCFCDQPLRARHCKACGYCVAVFDHHCPYIGNCVGEKNKLLYFWYLIFQSSECWLALWLCYEDMKKINDWDIWCKTNIVFVIIGFVPFLLGILITCLWVYHLMLGFKNWTTYEVLRWSEVYYLKDLNKSPFDLGPIKNFIYYCRPYKKITLWRIL</sequence>
<organism evidence="12 13">
    <name type="scientific">Stentor coeruleus</name>
    <dbReference type="NCBI Taxonomy" id="5963"/>
    <lineage>
        <taxon>Eukaryota</taxon>
        <taxon>Sar</taxon>
        <taxon>Alveolata</taxon>
        <taxon>Ciliophora</taxon>
        <taxon>Postciliodesmatophora</taxon>
        <taxon>Heterotrichea</taxon>
        <taxon>Heterotrichida</taxon>
        <taxon>Stentoridae</taxon>
        <taxon>Stentor</taxon>
    </lineage>
</organism>
<evidence type="ECO:0000313" key="12">
    <source>
        <dbReference type="EMBL" id="OMJ81550.1"/>
    </source>
</evidence>
<keyword evidence="6 10" id="KW-0472">Membrane</keyword>
<evidence type="ECO:0000256" key="6">
    <source>
        <dbReference type="ARBA" id="ARBA00023136"/>
    </source>
</evidence>
<keyword evidence="8" id="KW-0449">Lipoprotein</keyword>
<keyword evidence="7" id="KW-0564">Palmitate</keyword>
<gene>
    <name evidence="12" type="ORF">SteCoe_17957</name>
</gene>
<dbReference type="PANTHER" id="PTHR22883:SF301">
    <property type="entry name" value="PALMITOYLTRANSFERASE ZDHHC12"/>
    <property type="match status" value="1"/>
</dbReference>
<dbReference type="PANTHER" id="PTHR22883">
    <property type="entry name" value="ZINC FINGER DHHC DOMAIN CONTAINING PROTEIN"/>
    <property type="match status" value="1"/>
</dbReference>
<evidence type="ECO:0000256" key="4">
    <source>
        <dbReference type="ARBA" id="ARBA00022692"/>
    </source>
</evidence>
<accession>A0A1R2BXM8</accession>
<comment type="similarity">
    <text evidence="2 10">Belongs to the DHHC palmitoyltransferase family.</text>
</comment>
<evidence type="ECO:0000256" key="1">
    <source>
        <dbReference type="ARBA" id="ARBA00004127"/>
    </source>
</evidence>
<name>A0A1R2BXM8_9CILI</name>
<keyword evidence="3 10" id="KW-0808">Transferase</keyword>
<dbReference type="Pfam" id="PF01529">
    <property type="entry name" value="DHHC"/>
    <property type="match status" value="1"/>
</dbReference>
<keyword evidence="13" id="KW-1185">Reference proteome</keyword>
<proteinExistence type="inferred from homology"/>
<feature type="transmembrane region" description="Helical" evidence="10">
    <location>
        <begin position="260"/>
        <end position="282"/>
    </location>
</feature>
<feature type="transmembrane region" description="Helical" evidence="10">
    <location>
        <begin position="6"/>
        <end position="26"/>
    </location>
</feature>
<comment type="caution">
    <text evidence="12">The sequence shown here is derived from an EMBL/GenBank/DDBJ whole genome shotgun (WGS) entry which is preliminary data.</text>
</comment>
<keyword evidence="5 10" id="KW-1133">Transmembrane helix</keyword>